<protein>
    <submittedName>
        <fullName evidence="1">DUF1826 domain-containing protein</fullName>
    </submittedName>
</protein>
<reference evidence="1 2" key="1">
    <citation type="journal article" date="2020" name="Int. J. Syst. Evol. Microbiol.">
        <title>Novel acetic acid bacteria from cider fermentations: Acetobacter conturbans sp. nov. and Acetobacter fallax sp. nov.</title>
        <authorList>
            <person name="Sombolestani A.S."/>
            <person name="Cleenwerck I."/>
            <person name="Cnockaert M."/>
            <person name="Borremans W."/>
            <person name="Wieme A.D."/>
            <person name="De Vuyst L."/>
            <person name="Vandamme P."/>
        </authorList>
    </citation>
    <scope>NUCLEOTIDE SEQUENCE [LARGE SCALE GENOMIC DNA]</scope>
    <source>
        <strain evidence="1 2">LMG 30640</strain>
    </source>
</reference>
<dbReference type="InterPro" id="IPR014955">
    <property type="entry name" value="DUF1826"/>
</dbReference>
<sequence>MRQACPTRQRFAVPVPFQNIDRPDCAIAQEPRLLNQDLSQAAATWITRGPDLFLSRGTIEILETELRQIMPADTQPLLDDTLALARRYRCLSDTAEIRFRLEKISHDSCRCFHIDNVPLRLLCTYTGPGVQWKHAENDTIHETPAGWLTLLKGRLHPGWSADTAILHRSPPLSGLGTPLTRLLLTLDHPDACGMSPRQPAATGR</sequence>
<comment type="caution">
    <text evidence="1">The sequence shown here is derived from an EMBL/GenBank/DDBJ whole genome shotgun (WGS) entry which is preliminary data.</text>
</comment>
<name>A0ABX0JRN2_9PROT</name>
<gene>
    <name evidence="1" type="ORF">GOB93_14585</name>
</gene>
<evidence type="ECO:0000313" key="1">
    <source>
        <dbReference type="EMBL" id="NHN85859.1"/>
    </source>
</evidence>
<proteinExistence type="predicted"/>
<accession>A0ABX0JRN2</accession>
<keyword evidence="2" id="KW-1185">Reference proteome</keyword>
<dbReference type="RefSeq" id="WP_173584250.1">
    <property type="nucleotide sequence ID" value="NZ_WOTB01000021.1"/>
</dbReference>
<dbReference type="EMBL" id="WOTB01000021">
    <property type="protein sequence ID" value="NHN85859.1"/>
    <property type="molecule type" value="Genomic_DNA"/>
</dbReference>
<dbReference type="Proteomes" id="UP000635278">
    <property type="component" value="Unassembled WGS sequence"/>
</dbReference>
<dbReference type="Pfam" id="PF08856">
    <property type="entry name" value="DUF1826"/>
    <property type="match status" value="1"/>
</dbReference>
<evidence type="ECO:0000313" key="2">
    <source>
        <dbReference type="Proteomes" id="UP000635278"/>
    </source>
</evidence>
<organism evidence="1 2">
    <name type="scientific">Acetobacter musti</name>
    <dbReference type="NCBI Taxonomy" id="864732"/>
    <lineage>
        <taxon>Bacteria</taxon>
        <taxon>Pseudomonadati</taxon>
        <taxon>Pseudomonadota</taxon>
        <taxon>Alphaproteobacteria</taxon>
        <taxon>Acetobacterales</taxon>
        <taxon>Acetobacteraceae</taxon>
        <taxon>Acetobacter</taxon>
    </lineage>
</organism>